<reference evidence="3" key="1">
    <citation type="journal article" date="2006" name="PLoS Biol.">
        <title>Macronuclear genome sequence of the ciliate Tetrahymena thermophila, a model eukaryote.</title>
        <authorList>
            <person name="Eisen J.A."/>
            <person name="Coyne R.S."/>
            <person name="Wu M."/>
            <person name="Wu D."/>
            <person name="Thiagarajan M."/>
            <person name="Wortman J.R."/>
            <person name="Badger J.H."/>
            <person name="Ren Q."/>
            <person name="Amedeo P."/>
            <person name="Jones K.M."/>
            <person name="Tallon L.J."/>
            <person name="Delcher A.L."/>
            <person name="Salzberg S.L."/>
            <person name="Silva J.C."/>
            <person name="Haas B.J."/>
            <person name="Majoros W.H."/>
            <person name="Farzad M."/>
            <person name="Carlton J.M."/>
            <person name="Smith R.K. Jr."/>
            <person name="Garg J."/>
            <person name="Pearlman R.E."/>
            <person name="Karrer K.M."/>
            <person name="Sun L."/>
            <person name="Manning G."/>
            <person name="Elde N.C."/>
            <person name="Turkewitz A.P."/>
            <person name="Asai D.J."/>
            <person name="Wilkes D.E."/>
            <person name="Wang Y."/>
            <person name="Cai H."/>
            <person name="Collins K."/>
            <person name="Stewart B.A."/>
            <person name="Lee S.R."/>
            <person name="Wilamowska K."/>
            <person name="Weinberg Z."/>
            <person name="Ruzzo W.L."/>
            <person name="Wloga D."/>
            <person name="Gaertig J."/>
            <person name="Frankel J."/>
            <person name="Tsao C.-C."/>
            <person name="Gorovsky M.A."/>
            <person name="Keeling P.J."/>
            <person name="Waller R.F."/>
            <person name="Patron N.J."/>
            <person name="Cherry J.M."/>
            <person name="Stover N.A."/>
            <person name="Krieger C.J."/>
            <person name="del Toro C."/>
            <person name="Ryder H.F."/>
            <person name="Williamson S.C."/>
            <person name="Barbeau R.A."/>
            <person name="Hamilton E.P."/>
            <person name="Orias E."/>
        </authorList>
    </citation>
    <scope>NUCLEOTIDE SEQUENCE [LARGE SCALE GENOMIC DNA]</scope>
    <source>
        <strain evidence="3">SB210</strain>
    </source>
</reference>
<dbReference type="InParanoid" id="Q23RA9"/>
<dbReference type="KEGG" id="tet:TTHERM_00389790"/>
<accession>Q23RA9</accession>
<protein>
    <submittedName>
        <fullName evidence="2">Uncharacterized protein</fullName>
    </submittedName>
</protein>
<feature type="compositionally biased region" description="Basic residues" evidence="1">
    <location>
        <begin position="45"/>
        <end position="56"/>
    </location>
</feature>
<evidence type="ECO:0000256" key="1">
    <source>
        <dbReference type="SAM" id="MobiDB-lite"/>
    </source>
</evidence>
<dbReference type="AlphaFoldDB" id="Q23RA9"/>
<gene>
    <name evidence="2" type="ORF">TTHERM_00389790</name>
</gene>
<dbReference type="GeneID" id="7838865"/>
<name>Q23RA9_TETTS</name>
<dbReference type="RefSeq" id="XP_001019384.2">
    <property type="nucleotide sequence ID" value="XM_001019384.3"/>
</dbReference>
<evidence type="ECO:0000313" key="3">
    <source>
        <dbReference type="Proteomes" id="UP000009168"/>
    </source>
</evidence>
<keyword evidence="3" id="KW-1185">Reference proteome</keyword>
<dbReference type="Proteomes" id="UP000009168">
    <property type="component" value="Unassembled WGS sequence"/>
</dbReference>
<evidence type="ECO:0000313" key="2">
    <source>
        <dbReference type="EMBL" id="EAR99139.2"/>
    </source>
</evidence>
<sequence length="99" mass="11595">MAQKPIKKKQIAKPKQVKGGKQQQQGFRKAQPVAPNTQKLTVKEQKKRQGTHKVKSMIRQANEDRFINRLLEKQERLHILKSSDVLQKEQKQKKKEEGK</sequence>
<organism evidence="2 3">
    <name type="scientific">Tetrahymena thermophila (strain SB210)</name>
    <dbReference type="NCBI Taxonomy" id="312017"/>
    <lineage>
        <taxon>Eukaryota</taxon>
        <taxon>Sar</taxon>
        <taxon>Alveolata</taxon>
        <taxon>Ciliophora</taxon>
        <taxon>Intramacronucleata</taxon>
        <taxon>Oligohymenophorea</taxon>
        <taxon>Hymenostomatida</taxon>
        <taxon>Tetrahymenina</taxon>
        <taxon>Tetrahymenidae</taxon>
        <taxon>Tetrahymena</taxon>
    </lineage>
</organism>
<feature type="region of interest" description="Disordered" evidence="1">
    <location>
        <begin position="1"/>
        <end position="60"/>
    </location>
</feature>
<proteinExistence type="predicted"/>
<dbReference type="HOGENOM" id="CLU_2325443_0_0_1"/>
<dbReference type="EMBL" id="GG662644">
    <property type="protein sequence ID" value="EAR99139.2"/>
    <property type="molecule type" value="Genomic_DNA"/>
</dbReference>
<feature type="compositionally biased region" description="Basic residues" evidence="1">
    <location>
        <begin position="1"/>
        <end position="18"/>
    </location>
</feature>